<gene>
    <name evidence="2" type="ORF">CHGG_06775</name>
</gene>
<dbReference type="InParanoid" id="Q2H3J0"/>
<dbReference type="EMBL" id="CH408031">
    <property type="protein sequence ID" value="EAQ90156.1"/>
    <property type="molecule type" value="Genomic_DNA"/>
</dbReference>
<dbReference type="HOGENOM" id="CLU_2236305_0_0_1"/>
<dbReference type="VEuPathDB" id="FungiDB:CHGG_06775"/>
<dbReference type="AlphaFoldDB" id="Q2H3J0"/>
<protein>
    <submittedName>
        <fullName evidence="2">Uncharacterized protein</fullName>
    </submittedName>
</protein>
<evidence type="ECO:0000313" key="3">
    <source>
        <dbReference type="Proteomes" id="UP000001056"/>
    </source>
</evidence>
<proteinExistence type="predicted"/>
<organism evidence="2 3">
    <name type="scientific">Chaetomium globosum (strain ATCC 6205 / CBS 148.51 / DSM 1962 / NBRC 6347 / NRRL 1970)</name>
    <name type="common">Soil fungus</name>
    <dbReference type="NCBI Taxonomy" id="306901"/>
    <lineage>
        <taxon>Eukaryota</taxon>
        <taxon>Fungi</taxon>
        <taxon>Dikarya</taxon>
        <taxon>Ascomycota</taxon>
        <taxon>Pezizomycotina</taxon>
        <taxon>Sordariomycetes</taxon>
        <taxon>Sordariomycetidae</taxon>
        <taxon>Sordariales</taxon>
        <taxon>Chaetomiaceae</taxon>
        <taxon>Chaetomium</taxon>
    </lineage>
</organism>
<keyword evidence="3" id="KW-1185">Reference proteome</keyword>
<dbReference type="OrthoDB" id="10446452at2759"/>
<dbReference type="Proteomes" id="UP000001056">
    <property type="component" value="Unassembled WGS sequence"/>
</dbReference>
<evidence type="ECO:0000313" key="2">
    <source>
        <dbReference type="EMBL" id="EAQ90156.1"/>
    </source>
</evidence>
<feature type="compositionally biased region" description="Basic and acidic residues" evidence="1">
    <location>
        <begin position="42"/>
        <end position="66"/>
    </location>
</feature>
<reference evidence="3" key="1">
    <citation type="journal article" date="2015" name="Genome Announc.">
        <title>Draft genome sequence of the cellulolytic fungus Chaetomium globosum.</title>
        <authorList>
            <person name="Cuomo C.A."/>
            <person name="Untereiner W.A."/>
            <person name="Ma L.-J."/>
            <person name="Grabherr M."/>
            <person name="Birren B.W."/>
        </authorList>
    </citation>
    <scope>NUCLEOTIDE SEQUENCE [LARGE SCALE GENOMIC DNA]</scope>
    <source>
        <strain evidence="3">ATCC 6205 / CBS 148.51 / DSM 1962 / NBRC 6347 / NRRL 1970</strain>
    </source>
</reference>
<name>Q2H3J0_CHAGB</name>
<dbReference type="GeneID" id="4391492"/>
<dbReference type="RefSeq" id="XP_001222870.1">
    <property type="nucleotide sequence ID" value="XM_001222869.1"/>
</dbReference>
<feature type="region of interest" description="Disordered" evidence="1">
    <location>
        <begin position="31"/>
        <end position="72"/>
    </location>
</feature>
<accession>Q2H3J0</accession>
<evidence type="ECO:0000256" key="1">
    <source>
        <dbReference type="SAM" id="MobiDB-lite"/>
    </source>
</evidence>
<sequence>MLAWISRCYDDVIQFAVTGLRVGQVARAINEAENQPGPVHQSEPEVGHQLGAKHDPELDVKHDPKPKPQATEQLNAKHNSELHIKYDFELAVSTILSSALKHDPF</sequence>